<protein>
    <submittedName>
        <fullName evidence="2">Minor tail protein</fullName>
    </submittedName>
</protein>
<evidence type="ECO:0000256" key="1">
    <source>
        <dbReference type="SAM" id="MobiDB-lite"/>
    </source>
</evidence>
<feature type="region of interest" description="Disordered" evidence="1">
    <location>
        <begin position="1"/>
        <end position="24"/>
    </location>
</feature>
<name>A0A385D030_9CAUD</name>
<evidence type="ECO:0000313" key="2">
    <source>
        <dbReference type="EMBL" id="AXQ51455.1"/>
    </source>
</evidence>
<sequence>MGKASRNRAQRGGTGFGDAARPSGAATVFPNFPYERKFTREEIQGDILPRAKRMGDLMRDGMGPNGATLFIPGDVFEMWMIHGVLAGADGGKPYIRARKLPDESGRFVDAVEWVVIKDDTPEQRAADAEAEAQMYVDALEQNLRPEVRAAIRRKFKAAAEEAAEFLGDADDADARRDVGRDFGPPRLLQFTDDADNPEEGSE</sequence>
<dbReference type="EMBL" id="MH697577">
    <property type="protein sequence ID" value="AXQ51455.1"/>
    <property type="molecule type" value="Genomic_DNA"/>
</dbReference>
<dbReference type="InterPro" id="IPR021226">
    <property type="entry name" value="Phage_gene29"/>
</dbReference>
<accession>A0A385D030</accession>
<dbReference type="Pfam" id="PF10910">
    <property type="entry name" value="Phage_gene29"/>
    <property type="match status" value="1"/>
</dbReference>
<evidence type="ECO:0000313" key="3">
    <source>
        <dbReference type="Proteomes" id="UP000263445"/>
    </source>
</evidence>
<proteinExistence type="predicted"/>
<gene>
    <name evidence="2" type="primary">23</name>
    <name evidence="2" type="ORF">SEA_AMOCHICK_23</name>
</gene>
<dbReference type="Proteomes" id="UP000263445">
    <property type="component" value="Segment"/>
</dbReference>
<feature type="region of interest" description="Disordered" evidence="1">
    <location>
        <begin position="166"/>
        <end position="202"/>
    </location>
</feature>
<feature type="compositionally biased region" description="Acidic residues" evidence="1">
    <location>
        <begin position="192"/>
        <end position="202"/>
    </location>
</feature>
<organism evidence="2 3">
    <name type="scientific">Mycobacterium phage Amochick</name>
    <dbReference type="NCBI Taxonomy" id="2301540"/>
    <lineage>
        <taxon>Viruses</taxon>
        <taxon>Duplodnaviria</taxon>
        <taxon>Heunggongvirae</taxon>
        <taxon>Uroviricota</taxon>
        <taxon>Caudoviricetes</taxon>
        <taxon>Gilesvirus</taxon>
        <taxon>Gilesvirus giles</taxon>
    </lineage>
</organism>
<reference evidence="3" key="1">
    <citation type="submission" date="2018-07" db="EMBL/GenBank/DDBJ databases">
        <authorList>
            <person name="Franco M."/>
            <person name="Long C.G."/>
            <person name="Nyagwencha E."/>
            <person name="Ho K.T."/>
            <person name="Hamzaoui H.B."/>
            <person name="Dickel M."/>
            <person name="Carrell M."/>
            <person name="Graham J."/>
            <person name="Kirkpatrick B.L."/>
            <person name="Twichell C.M."/>
            <person name="Lawson J.N."/>
            <person name="Warner M.H."/>
            <person name="Garlena R.A."/>
            <person name="Russell D.A."/>
            <person name="Pope W.H."/>
            <person name="Jacobs-Sera D."/>
            <person name="Hatfull G.F."/>
        </authorList>
    </citation>
    <scope>NUCLEOTIDE SEQUENCE [LARGE SCALE GENOMIC DNA]</scope>
</reference>